<dbReference type="AlphaFoldDB" id="A0A4V2F825"/>
<reference evidence="2 3" key="1">
    <citation type="submission" date="2019-02" db="EMBL/GenBank/DDBJ databases">
        <title>Genomic Encyclopedia of Type Strains, Phase IV (KMG-IV): sequencing the most valuable type-strain genomes for metagenomic binning, comparative biology and taxonomic classification.</title>
        <authorList>
            <person name="Goeker M."/>
        </authorList>
    </citation>
    <scope>NUCLEOTIDE SEQUENCE [LARGE SCALE GENOMIC DNA]</scope>
    <source>
        <strain evidence="2 3">DSM 29486</strain>
    </source>
</reference>
<proteinExistence type="predicted"/>
<evidence type="ECO:0000313" key="3">
    <source>
        <dbReference type="Proteomes" id="UP000292927"/>
    </source>
</evidence>
<keyword evidence="1" id="KW-0732">Signal</keyword>
<feature type="chain" id="PRO_5020826604" evidence="1">
    <location>
        <begin position="26"/>
        <end position="129"/>
    </location>
</feature>
<sequence length="129" mass="13820">MWKKRIVAVVLTLIVVMSTSVAAMAAVDKFAADLERDTLAGVYRTSITQMVNYYSNGYRARMTAVNKRSGNYAIVYVTSNLHSNTGTFTGAGIQDFASTGANMPTFTARLSADRDAGAFGYVGIKAVVS</sequence>
<comment type="caution">
    <text evidence="2">The sequence shown here is derived from an EMBL/GenBank/DDBJ whole genome shotgun (WGS) entry which is preliminary data.</text>
</comment>
<dbReference type="Proteomes" id="UP000292927">
    <property type="component" value="Unassembled WGS sequence"/>
</dbReference>
<name>A0A4V2F825_9FIRM</name>
<dbReference type="RefSeq" id="WP_130431881.1">
    <property type="nucleotide sequence ID" value="NZ_SGXF01000001.1"/>
</dbReference>
<gene>
    <name evidence="2" type="ORF">EV209_0037</name>
</gene>
<keyword evidence="3" id="KW-1185">Reference proteome</keyword>
<protein>
    <submittedName>
        <fullName evidence="2">Uncharacterized protein</fullName>
    </submittedName>
</protein>
<evidence type="ECO:0000313" key="2">
    <source>
        <dbReference type="EMBL" id="RZT01937.1"/>
    </source>
</evidence>
<organism evidence="2 3">
    <name type="scientific">Cuneatibacter caecimuris</name>
    <dbReference type="NCBI Taxonomy" id="1796618"/>
    <lineage>
        <taxon>Bacteria</taxon>
        <taxon>Bacillati</taxon>
        <taxon>Bacillota</taxon>
        <taxon>Clostridia</taxon>
        <taxon>Lachnospirales</taxon>
        <taxon>Lachnospiraceae</taxon>
        <taxon>Cuneatibacter</taxon>
    </lineage>
</organism>
<dbReference type="EMBL" id="SGXF01000001">
    <property type="protein sequence ID" value="RZT01937.1"/>
    <property type="molecule type" value="Genomic_DNA"/>
</dbReference>
<feature type="signal peptide" evidence="1">
    <location>
        <begin position="1"/>
        <end position="25"/>
    </location>
</feature>
<accession>A0A4V2F825</accession>
<evidence type="ECO:0000256" key="1">
    <source>
        <dbReference type="SAM" id="SignalP"/>
    </source>
</evidence>